<comment type="caution">
    <text evidence="7">The sequence shown here is derived from an EMBL/GenBank/DDBJ whole genome shotgun (WGS) entry which is preliminary data.</text>
</comment>
<organism evidence="7 8">
    <name type="scientific">Stigmatella ashevillensis</name>
    <dbReference type="NCBI Taxonomy" id="2995309"/>
    <lineage>
        <taxon>Bacteria</taxon>
        <taxon>Pseudomonadati</taxon>
        <taxon>Myxococcota</taxon>
        <taxon>Myxococcia</taxon>
        <taxon>Myxococcales</taxon>
        <taxon>Cystobacterineae</taxon>
        <taxon>Archangiaceae</taxon>
        <taxon>Stigmatella</taxon>
    </lineage>
</organism>
<feature type="transmembrane region" description="Helical" evidence="6">
    <location>
        <begin position="6"/>
        <end position="27"/>
    </location>
</feature>
<sequence length="200" mass="21961">MLARFLLYGCAGWVMEVCFTGLSAALFQKDTHGTAKTYLWMHPIYGATAVGLEVLHDRLRFLPRPLRALAYTSVIFGAEFATGWLLRRALGRCPWDYTQVGWNVKGLIRLDYFPYWYGAALAFEPVREALLGVTSEALRQTPEFRHAVRAGKVLPPPHAGPTAVEAGATAATFQGAKAAERDGEDEQVPLGAEALPSPVR</sequence>
<accession>A0ABT5DGV7</accession>
<name>A0ABT5DGV7_9BACT</name>
<proteinExistence type="predicted"/>
<keyword evidence="3 6" id="KW-1133">Transmembrane helix</keyword>
<dbReference type="PANTHER" id="PTHR31746">
    <property type="entry name" value="TRANSMEMBRANE PROTEIN 229 FAMILY MEMBER"/>
    <property type="match status" value="1"/>
</dbReference>
<evidence type="ECO:0000256" key="6">
    <source>
        <dbReference type="SAM" id="Phobius"/>
    </source>
</evidence>
<gene>
    <name evidence="7" type="ORF">POL68_30855</name>
</gene>
<comment type="subcellular location">
    <subcellularLocation>
        <location evidence="1">Membrane</location>
        <topology evidence="1">Multi-pass membrane protein</topology>
    </subcellularLocation>
</comment>
<keyword evidence="8" id="KW-1185">Reference proteome</keyword>
<evidence type="ECO:0000256" key="4">
    <source>
        <dbReference type="ARBA" id="ARBA00023136"/>
    </source>
</evidence>
<evidence type="ECO:0000256" key="5">
    <source>
        <dbReference type="SAM" id="MobiDB-lite"/>
    </source>
</evidence>
<evidence type="ECO:0008006" key="9">
    <source>
        <dbReference type="Google" id="ProtNLM"/>
    </source>
</evidence>
<evidence type="ECO:0000256" key="1">
    <source>
        <dbReference type="ARBA" id="ARBA00004141"/>
    </source>
</evidence>
<evidence type="ECO:0000256" key="2">
    <source>
        <dbReference type="ARBA" id="ARBA00022692"/>
    </source>
</evidence>
<keyword evidence="2 6" id="KW-0812">Transmembrane</keyword>
<feature type="region of interest" description="Disordered" evidence="5">
    <location>
        <begin position="175"/>
        <end position="200"/>
    </location>
</feature>
<dbReference type="RefSeq" id="WP_272143048.1">
    <property type="nucleotide sequence ID" value="NZ_JAQNDM010000002.1"/>
</dbReference>
<evidence type="ECO:0000313" key="7">
    <source>
        <dbReference type="EMBL" id="MDC0712902.1"/>
    </source>
</evidence>
<feature type="transmembrane region" description="Helical" evidence="6">
    <location>
        <begin position="68"/>
        <end position="86"/>
    </location>
</feature>
<dbReference type="EMBL" id="JAQNDM010000002">
    <property type="protein sequence ID" value="MDC0712902.1"/>
    <property type="molecule type" value="Genomic_DNA"/>
</dbReference>
<dbReference type="Pfam" id="PF06541">
    <property type="entry name" value="ABC_trans_CmpB"/>
    <property type="match status" value="1"/>
</dbReference>
<keyword evidence="4 6" id="KW-0472">Membrane</keyword>
<dbReference type="InterPro" id="IPR010540">
    <property type="entry name" value="CmpB_TMEM229"/>
</dbReference>
<reference evidence="7 8" key="1">
    <citation type="submission" date="2022-11" db="EMBL/GenBank/DDBJ databases">
        <title>Minimal conservation of predation-associated metabolite biosynthetic gene clusters underscores biosynthetic potential of Myxococcota including descriptions for ten novel species: Archangium lansinium sp. nov., Myxococcus landrumus sp. nov., Nannocystis bai.</title>
        <authorList>
            <person name="Ahearne A."/>
            <person name="Stevens C."/>
            <person name="Dowd S."/>
        </authorList>
    </citation>
    <scope>NUCLEOTIDE SEQUENCE [LARGE SCALE GENOMIC DNA]</scope>
    <source>
        <strain evidence="7 8">NCWAL01</strain>
    </source>
</reference>
<dbReference type="Proteomes" id="UP001221838">
    <property type="component" value="Unassembled WGS sequence"/>
</dbReference>
<protein>
    <recommendedName>
        <fullName evidence="9">ABC-transporter type IV</fullName>
    </recommendedName>
</protein>
<evidence type="ECO:0000256" key="3">
    <source>
        <dbReference type="ARBA" id="ARBA00022989"/>
    </source>
</evidence>
<feature type="transmembrane region" description="Helical" evidence="6">
    <location>
        <begin position="39"/>
        <end position="56"/>
    </location>
</feature>
<evidence type="ECO:0000313" key="8">
    <source>
        <dbReference type="Proteomes" id="UP001221838"/>
    </source>
</evidence>